<feature type="domain" description="Metallo-beta-lactamase" evidence="1">
    <location>
        <begin position="17"/>
        <end position="217"/>
    </location>
</feature>
<dbReference type="OrthoDB" id="9803916at2"/>
<gene>
    <name evidence="2" type="ORF">CQ394_09935</name>
</gene>
<dbReference type="AlphaFoldDB" id="A0A2A7MK98"/>
<proteinExistence type="predicted"/>
<dbReference type="Gene3D" id="3.60.15.10">
    <property type="entry name" value="Ribonuclease Z/Hydroxyacylglutathione hydrolase-like"/>
    <property type="match status" value="1"/>
</dbReference>
<reference evidence="2 3" key="1">
    <citation type="submission" date="2017-10" db="EMBL/GenBank/DDBJ databases">
        <title>Effective Description of Clostridium neonatale sp. nov. linked to necrotizing enterocolitis in neonates and a clarification of species assignable to the genus Clostridium (Prazmowski 1880) emend. Lawson and Rainey 2016.</title>
        <authorList>
            <person name="Bernard K."/>
            <person name="Burdz T."/>
            <person name="Wiebe D."/>
            <person name="Balcewich B."/>
            <person name="Alfa M."/>
            <person name="Bernier A.-M."/>
        </authorList>
    </citation>
    <scope>NUCLEOTIDE SEQUENCE [LARGE SCALE GENOMIC DNA]</scope>
    <source>
        <strain evidence="2 3">LCDC99A005</strain>
    </source>
</reference>
<name>A0A2A7MK98_9CLOT</name>
<dbReference type="PANTHER" id="PTHR11203">
    <property type="entry name" value="CLEAVAGE AND POLYADENYLATION SPECIFICITY FACTOR FAMILY MEMBER"/>
    <property type="match status" value="1"/>
</dbReference>
<dbReference type="SUPFAM" id="SSF56281">
    <property type="entry name" value="Metallo-hydrolase/oxidoreductase"/>
    <property type="match status" value="1"/>
</dbReference>
<sequence length="376" mass="43718">MSGLMTVEPWGGVNEYGRNCFYIKCGDKRILLDCGIHKGTKKLPDLKKEKVQLLDYVFLSHSHIDHYGAIHELYNLGYKNKVFMTKDTKKQIKDYLENNKSIQTEIIEEVCEPLVWHKFDDYMSILWGRNGHVQGALWIAIKLGKEILFYSGDFNKEAQLLPHDNPVEALRGSIINKGIIDIGSGCLNETYFDILERVKIDIKDTLIKNGNILFLSHIYGKGTEMFILLLKELRNVKFVVTKEFFKGVDELVKISPNMDIKEFESLKRNVEIIDESFDVKNLKDNSKVYFCENVTVQMELEYDLLNEMQLYKENMIVFTSKQPKNSIGIHLINNKENFNANIKYINIKAHQSKKEAANMAQDMGIKECIYFHYDRK</sequence>
<protein>
    <recommendedName>
        <fullName evidence="1">Metallo-beta-lactamase domain-containing protein</fullName>
    </recommendedName>
</protein>
<dbReference type="Gene3D" id="3.40.50.10890">
    <property type="match status" value="1"/>
</dbReference>
<dbReference type="RefSeq" id="WP_058296145.1">
    <property type="nucleotide sequence ID" value="NZ_CAMRXB010000031.1"/>
</dbReference>
<dbReference type="InterPro" id="IPR036866">
    <property type="entry name" value="RibonucZ/Hydroxyglut_hydro"/>
</dbReference>
<accession>A0A2A7MK98</accession>
<comment type="caution">
    <text evidence="2">The sequence shown here is derived from an EMBL/GenBank/DDBJ whole genome shotgun (WGS) entry which is preliminary data.</text>
</comment>
<keyword evidence="3" id="KW-1185">Reference proteome</keyword>
<organism evidence="2 3">
    <name type="scientific">Clostridium neonatale</name>
    <dbReference type="NCBI Taxonomy" id="137838"/>
    <lineage>
        <taxon>Bacteria</taxon>
        <taxon>Bacillati</taxon>
        <taxon>Bacillota</taxon>
        <taxon>Clostridia</taxon>
        <taxon>Eubacteriales</taxon>
        <taxon>Clostridiaceae</taxon>
        <taxon>Clostridium</taxon>
    </lineage>
</organism>
<dbReference type="Proteomes" id="UP000220840">
    <property type="component" value="Unassembled WGS sequence"/>
</dbReference>
<dbReference type="PANTHER" id="PTHR11203:SF37">
    <property type="entry name" value="INTEGRATOR COMPLEX SUBUNIT 11"/>
    <property type="match status" value="1"/>
</dbReference>
<dbReference type="GO" id="GO:0004521">
    <property type="term" value="F:RNA endonuclease activity"/>
    <property type="evidence" value="ECO:0007669"/>
    <property type="project" value="TreeGrafter"/>
</dbReference>
<dbReference type="STRING" id="137838.GCA_001458595_03463"/>
<evidence type="ECO:0000259" key="1">
    <source>
        <dbReference type="SMART" id="SM00849"/>
    </source>
</evidence>
<dbReference type="SMART" id="SM00849">
    <property type="entry name" value="Lactamase_B"/>
    <property type="match status" value="1"/>
</dbReference>
<dbReference type="InterPro" id="IPR050698">
    <property type="entry name" value="MBL"/>
</dbReference>
<dbReference type="InterPro" id="IPR001279">
    <property type="entry name" value="Metallo-B-lactamas"/>
</dbReference>
<evidence type="ECO:0000313" key="2">
    <source>
        <dbReference type="EMBL" id="PEG31999.1"/>
    </source>
</evidence>
<dbReference type="EMBL" id="PDCJ01000001">
    <property type="protein sequence ID" value="PEG31999.1"/>
    <property type="molecule type" value="Genomic_DNA"/>
</dbReference>
<dbReference type="Pfam" id="PF00753">
    <property type="entry name" value="Lactamase_B"/>
    <property type="match status" value="1"/>
</dbReference>
<evidence type="ECO:0000313" key="3">
    <source>
        <dbReference type="Proteomes" id="UP000220840"/>
    </source>
</evidence>